<dbReference type="GO" id="GO:0005886">
    <property type="term" value="C:plasma membrane"/>
    <property type="evidence" value="ECO:0007669"/>
    <property type="project" value="UniProtKB-SubCell"/>
</dbReference>
<evidence type="ECO:0000256" key="2">
    <source>
        <dbReference type="ARBA" id="ARBA00004236"/>
    </source>
</evidence>
<feature type="transmembrane region" description="Helical" evidence="11">
    <location>
        <begin position="394"/>
        <end position="414"/>
    </location>
</feature>
<evidence type="ECO:0000256" key="7">
    <source>
        <dbReference type="ARBA" id="ARBA00022989"/>
    </source>
</evidence>
<dbReference type="InterPro" id="IPR006202">
    <property type="entry name" value="Neur_chan_lig-bd"/>
</dbReference>
<keyword evidence="10" id="KW-0407">Ion channel</keyword>
<keyword evidence="14" id="KW-1185">Reference proteome</keyword>
<dbReference type="PANTHER" id="PTHR18945">
    <property type="entry name" value="NEUROTRANSMITTER GATED ION CHANNEL"/>
    <property type="match status" value="1"/>
</dbReference>
<evidence type="ECO:0000256" key="8">
    <source>
        <dbReference type="ARBA" id="ARBA00023065"/>
    </source>
</evidence>
<evidence type="ECO:0000256" key="10">
    <source>
        <dbReference type="ARBA" id="ARBA00023303"/>
    </source>
</evidence>
<dbReference type="PROSITE" id="PS00236">
    <property type="entry name" value="NEUROTR_ION_CHANNEL"/>
    <property type="match status" value="1"/>
</dbReference>
<keyword evidence="4" id="KW-1003">Cell membrane</keyword>
<dbReference type="InterPro" id="IPR018000">
    <property type="entry name" value="Neurotransmitter_ion_chnl_CS"/>
</dbReference>
<dbReference type="InterPro" id="IPR006029">
    <property type="entry name" value="Neurotrans-gated_channel_TM"/>
</dbReference>
<comment type="subcellular location">
    <subcellularLocation>
        <location evidence="2">Cell membrane</location>
    </subcellularLocation>
    <subcellularLocation>
        <location evidence="1">Membrane</location>
        <topology evidence="1">Multi-pass membrane protein</topology>
    </subcellularLocation>
</comment>
<dbReference type="RefSeq" id="XP_018022095.2">
    <property type="nucleotide sequence ID" value="XM_018166606.2"/>
</dbReference>
<dbReference type="InterPro" id="IPR036734">
    <property type="entry name" value="Neur_chan_lig-bd_sf"/>
</dbReference>
<evidence type="ECO:0000259" key="12">
    <source>
        <dbReference type="Pfam" id="PF02931"/>
    </source>
</evidence>
<evidence type="ECO:0000256" key="4">
    <source>
        <dbReference type="ARBA" id="ARBA00022475"/>
    </source>
</evidence>
<reference evidence="15" key="1">
    <citation type="submission" date="2025-08" db="UniProtKB">
        <authorList>
            <consortium name="RefSeq"/>
        </authorList>
    </citation>
    <scope>IDENTIFICATION</scope>
    <source>
        <tissue evidence="15">Whole organism</tissue>
    </source>
</reference>
<feature type="domain" description="Neurotransmitter-gated ion-channel transmembrane" evidence="13">
    <location>
        <begin position="246"/>
        <end position="333"/>
    </location>
</feature>
<dbReference type="AlphaFoldDB" id="A0A8B7P802"/>
<proteinExistence type="predicted"/>
<dbReference type="PRINTS" id="PR00253">
    <property type="entry name" value="GABAARECEPTR"/>
</dbReference>
<keyword evidence="3" id="KW-0813">Transport</keyword>
<name>A0A8B7P802_HYAAZ</name>
<evidence type="ECO:0000256" key="6">
    <source>
        <dbReference type="ARBA" id="ARBA00022729"/>
    </source>
</evidence>
<feature type="transmembrane region" description="Helical" evidence="11">
    <location>
        <begin position="275"/>
        <end position="293"/>
    </location>
</feature>
<accession>A0A8B7P802</accession>
<feature type="transmembrane region" description="Helical" evidence="11">
    <location>
        <begin position="305"/>
        <end position="323"/>
    </location>
</feature>
<dbReference type="InterPro" id="IPR038050">
    <property type="entry name" value="Neuro_actylchol_rec"/>
</dbReference>
<organism evidence="14 15">
    <name type="scientific">Hyalella azteca</name>
    <name type="common">Amphipod</name>
    <dbReference type="NCBI Taxonomy" id="294128"/>
    <lineage>
        <taxon>Eukaryota</taxon>
        <taxon>Metazoa</taxon>
        <taxon>Ecdysozoa</taxon>
        <taxon>Arthropoda</taxon>
        <taxon>Crustacea</taxon>
        <taxon>Multicrustacea</taxon>
        <taxon>Malacostraca</taxon>
        <taxon>Eumalacostraca</taxon>
        <taxon>Peracarida</taxon>
        <taxon>Amphipoda</taxon>
        <taxon>Senticaudata</taxon>
        <taxon>Talitrida</taxon>
        <taxon>Talitroidea</taxon>
        <taxon>Hyalellidae</taxon>
        <taxon>Hyalella</taxon>
    </lineage>
</organism>
<dbReference type="GO" id="GO:0004888">
    <property type="term" value="F:transmembrane signaling receptor activity"/>
    <property type="evidence" value="ECO:0007669"/>
    <property type="project" value="InterPro"/>
</dbReference>
<evidence type="ECO:0000256" key="9">
    <source>
        <dbReference type="ARBA" id="ARBA00023136"/>
    </source>
</evidence>
<dbReference type="GeneID" id="108678239"/>
<gene>
    <name evidence="15" type="primary">LOC108678239</name>
</gene>
<dbReference type="Pfam" id="PF02931">
    <property type="entry name" value="Neur_chan_LBD"/>
    <property type="match status" value="1"/>
</dbReference>
<evidence type="ECO:0000313" key="15">
    <source>
        <dbReference type="RefSeq" id="XP_018022095.2"/>
    </source>
</evidence>
<sequence>MAVARHSDRESPRNTPGHRLQISYWYRYPVGTDILSASIPPRNAAGDLAISADISIHNIFVDTQSMILATTFNLTLEWYESRATFRNLKNDTSLNVVTRNVSIWFPTIAFVNTNDHSFNQIDEKMSTYVKRQEKSSERDNSLAEEVELYPGSTNSILNHRQYQASFTCDFDFTLYPFDRQTCSMVFELRDACCTYFHLATSAASYQGAKLLMEYEVGDVKLVQDSPTSFVVLVPLTRLHGYAFINIYTPSLTMLFIAFMTLFFRRRFFDSRVMTALTTLLVMATLFSQTSAALPKTSYFKMVDVWLLFCIFTTFIVIVFHVLVERSDVGLPSTMSDSGENNTKTMGASRTKHLKFSHKTNGTELPVKEAWQYHCFHELKHSDSGCTMSPQALELVSRLAISAVMVVFNLMYWSIIYTKYG</sequence>
<evidence type="ECO:0000256" key="5">
    <source>
        <dbReference type="ARBA" id="ARBA00022692"/>
    </source>
</evidence>
<dbReference type="Gene3D" id="2.70.170.10">
    <property type="entry name" value="Neurotransmitter-gated ion-channel ligand-binding domain"/>
    <property type="match status" value="1"/>
</dbReference>
<evidence type="ECO:0000256" key="11">
    <source>
        <dbReference type="SAM" id="Phobius"/>
    </source>
</evidence>
<dbReference type="SUPFAM" id="SSF63712">
    <property type="entry name" value="Nicotinic receptor ligand binding domain-like"/>
    <property type="match status" value="1"/>
</dbReference>
<evidence type="ECO:0000256" key="1">
    <source>
        <dbReference type="ARBA" id="ARBA00004141"/>
    </source>
</evidence>
<dbReference type="SUPFAM" id="SSF90112">
    <property type="entry name" value="Neurotransmitter-gated ion-channel transmembrane pore"/>
    <property type="match status" value="1"/>
</dbReference>
<dbReference type="InterPro" id="IPR006028">
    <property type="entry name" value="GABAA/Glycine_rcpt"/>
</dbReference>
<evidence type="ECO:0000313" key="14">
    <source>
        <dbReference type="Proteomes" id="UP000694843"/>
    </source>
</evidence>
<dbReference type="Pfam" id="PF02932">
    <property type="entry name" value="Neur_chan_memb"/>
    <property type="match status" value="1"/>
</dbReference>
<dbReference type="Proteomes" id="UP000694843">
    <property type="component" value="Unplaced"/>
</dbReference>
<dbReference type="GO" id="GO:0099095">
    <property type="term" value="F:ligand-gated monoatomic anion channel activity"/>
    <property type="evidence" value="ECO:0007669"/>
    <property type="project" value="UniProtKB-ARBA"/>
</dbReference>
<keyword evidence="8" id="KW-0406">Ion transport</keyword>
<dbReference type="GO" id="GO:0005230">
    <property type="term" value="F:extracellular ligand-gated monoatomic ion channel activity"/>
    <property type="evidence" value="ECO:0007669"/>
    <property type="project" value="InterPro"/>
</dbReference>
<feature type="transmembrane region" description="Helical" evidence="11">
    <location>
        <begin position="241"/>
        <end position="263"/>
    </location>
</feature>
<dbReference type="Gene3D" id="1.20.58.390">
    <property type="entry name" value="Neurotransmitter-gated ion-channel transmembrane domain"/>
    <property type="match status" value="1"/>
</dbReference>
<keyword evidence="5 11" id="KW-0812">Transmembrane</keyword>
<dbReference type="OrthoDB" id="6372429at2759"/>
<keyword evidence="7 11" id="KW-1133">Transmembrane helix</keyword>
<protein>
    <submittedName>
        <fullName evidence="15">Glycine receptor subunit alpha-2-like</fullName>
    </submittedName>
</protein>
<dbReference type="KEGG" id="hazt:108678239"/>
<feature type="domain" description="Neurotransmitter-gated ion-channel ligand-binding" evidence="12">
    <location>
        <begin position="40"/>
        <end position="187"/>
    </location>
</feature>
<evidence type="ECO:0000259" key="13">
    <source>
        <dbReference type="Pfam" id="PF02932"/>
    </source>
</evidence>
<dbReference type="InterPro" id="IPR036719">
    <property type="entry name" value="Neuro-gated_channel_TM_sf"/>
</dbReference>
<keyword evidence="9 11" id="KW-0472">Membrane</keyword>
<evidence type="ECO:0000256" key="3">
    <source>
        <dbReference type="ARBA" id="ARBA00022448"/>
    </source>
</evidence>
<dbReference type="InterPro" id="IPR006201">
    <property type="entry name" value="Neur_channel"/>
</dbReference>
<keyword evidence="6" id="KW-0732">Signal</keyword>
<dbReference type="GO" id="GO:0005254">
    <property type="term" value="F:chloride channel activity"/>
    <property type="evidence" value="ECO:0007669"/>
    <property type="project" value="UniProtKB-ARBA"/>
</dbReference>